<dbReference type="AlphaFoldDB" id="A0A833V7N9"/>
<name>A0A833V7N9_9POAL</name>
<reference evidence="1" key="1">
    <citation type="submission" date="2020-01" db="EMBL/GenBank/DDBJ databases">
        <title>Genome sequence of Kobresia littledalei, the first chromosome-level genome in the family Cyperaceae.</title>
        <authorList>
            <person name="Qu G."/>
        </authorList>
    </citation>
    <scope>NUCLEOTIDE SEQUENCE</scope>
    <source>
        <strain evidence="1">C.B.Clarke</strain>
        <tissue evidence="1">Leaf</tissue>
    </source>
</reference>
<proteinExistence type="predicted"/>
<organism evidence="1 2">
    <name type="scientific">Carex littledalei</name>
    <dbReference type="NCBI Taxonomy" id="544730"/>
    <lineage>
        <taxon>Eukaryota</taxon>
        <taxon>Viridiplantae</taxon>
        <taxon>Streptophyta</taxon>
        <taxon>Embryophyta</taxon>
        <taxon>Tracheophyta</taxon>
        <taxon>Spermatophyta</taxon>
        <taxon>Magnoliopsida</taxon>
        <taxon>Liliopsida</taxon>
        <taxon>Poales</taxon>
        <taxon>Cyperaceae</taxon>
        <taxon>Cyperoideae</taxon>
        <taxon>Cariceae</taxon>
        <taxon>Carex</taxon>
        <taxon>Carex subgen. Euthyceras</taxon>
    </lineage>
</organism>
<evidence type="ECO:0000313" key="2">
    <source>
        <dbReference type="Proteomes" id="UP000623129"/>
    </source>
</evidence>
<accession>A0A833V7N9</accession>
<dbReference type="Proteomes" id="UP000623129">
    <property type="component" value="Unassembled WGS sequence"/>
</dbReference>
<sequence>METTALLLAIEMAAQMGIVFFLKNLAVAAKCQMGIVSCAFYSDSRLLVRLLNQKGCRDGLQTADWRSYAELKGTAAAGGLVAPIFKRIEEFATEKLRSIVGSAPLMVVAQCRKVKEVGELMTGELATEAPVNGGRNYLPFSLMIGEDRKEPTNSKIATSFTICDSIRVRRDVCHLRSMSSFQSLPDVLLSYATKTEREEWDQFIGYGRRRGLRQS</sequence>
<keyword evidence="2" id="KW-1185">Reference proteome</keyword>
<protein>
    <submittedName>
        <fullName evidence="1">Uncharacterized protein</fullName>
    </submittedName>
</protein>
<dbReference type="EMBL" id="SWLB01000016">
    <property type="protein sequence ID" value="KAF3327777.1"/>
    <property type="molecule type" value="Genomic_DNA"/>
</dbReference>
<evidence type="ECO:0000313" key="1">
    <source>
        <dbReference type="EMBL" id="KAF3327777.1"/>
    </source>
</evidence>
<dbReference type="OrthoDB" id="720408at2759"/>
<gene>
    <name evidence="1" type="ORF">FCM35_KLT06383</name>
</gene>
<comment type="caution">
    <text evidence="1">The sequence shown here is derived from an EMBL/GenBank/DDBJ whole genome shotgun (WGS) entry which is preliminary data.</text>
</comment>